<dbReference type="OrthoDB" id="617059at2"/>
<reference evidence="2 3" key="1">
    <citation type="submission" date="2016-11" db="EMBL/GenBank/DDBJ databases">
        <authorList>
            <person name="Jaros S."/>
            <person name="Januszkiewicz K."/>
            <person name="Wedrychowicz H."/>
        </authorList>
    </citation>
    <scope>NUCLEOTIDE SEQUENCE [LARGE SCALE GENOMIC DNA]</scope>
    <source>
        <strain evidence="2 3">DSM 18119</strain>
    </source>
</reference>
<dbReference type="Pfam" id="PF14356">
    <property type="entry name" value="DUF4403"/>
    <property type="match status" value="1"/>
</dbReference>
<evidence type="ECO:0000313" key="3">
    <source>
        <dbReference type="Proteomes" id="UP000184048"/>
    </source>
</evidence>
<keyword evidence="3" id="KW-1185">Reference proteome</keyword>
<feature type="signal peptide" evidence="1">
    <location>
        <begin position="1"/>
        <end position="18"/>
    </location>
</feature>
<evidence type="ECO:0000313" key="2">
    <source>
        <dbReference type="EMBL" id="SHE89818.1"/>
    </source>
</evidence>
<dbReference type="RefSeq" id="WP_072834591.1">
    <property type="nucleotide sequence ID" value="NZ_FQUU01000004.1"/>
</dbReference>
<dbReference type="AlphaFoldDB" id="A0A1M4X8I5"/>
<accession>A0A1M4X8I5</accession>
<dbReference type="InterPro" id="IPR025515">
    <property type="entry name" value="DUF4403"/>
</dbReference>
<gene>
    <name evidence="2" type="ORF">SAMN02745131_01382</name>
</gene>
<evidence type="ECO:0008006" key="4">
    <source>
        <dbReference type="Google" id="ProtNLM"/>
    </source>
</evidence>
<evidence type="ECO:0000256" key="1">
    <source>
        <dbReference type="SAM" id="SignalP"/>
    </source>
</evidence>
<organism evidence="2 3">
    <name type="scientific">Flavisolibacter ginsengisoli DSM 18119</name>
    <dbReference type="NCBI Taxonomy" id="1121884"/>
    <lineage>
        <taxon>Bacteria</taxon>
        <taxon>Pseudomonadati</taxon>
        <taxon>Bacteroidota</taxon>
        <taxon>Chitinophagia</taxon>
        <taxon>Chitinophagales</taxon>
        <taxon>Chitinophagaceae</taxon>
        <taxon>Flavisolibacter</taxon>
    </lineage>
</organism>
<dbReference type="Proteomes" id="UP000184048">
    <property type="component" value="Unassembled WGS sequence"/>
</dbReference>
<dbReference type="STRING" id="1121884.SAMN02745131_01382"/>
<name>A0A1M4X8I5_9BACT</name>
<sequence length="466" mass="52255">MRIIFFSLVLLFSIGSKAQKTGSNATIDSLPVSQIDIPIHVSLGSIYKLAERNVDTVFTSPNYPNDWVQSDCATRYKYHFRRSPLKMKMNGTTMDLGFTGYYRIIGSTRACAGNTVFSPWTPACRCGFDEPERRVNIGFTSKFELLPNHLLKTRITRTEPQPLDKCAVCFWGQDVTTSVMDGLKAELDLSKKAMEDSFGSYNLRPYLQQAWNKINDVYSIPGIGFFSLHPKILRMEKINAQNDFLNINIGISATPVISFLKPAPATSAVPDLSNSNNPGGFNIYLEAALQYDSLSKVLNGYLVNKRFDVSEGLFKKHIIIENTMVSGNEDGNMLIRLDFSGSFEGTVFFTGKPVYNADIKTIEVQEMDYDLRTKNLLLKTAKWLFNNKIISELKKYTSFKMDNYYATAATNLNGWLNREWTKGIKGSGTVKDLTLTSVKALPEHLLIRSNCTGQLSVAVTELELGL</sequence>
<dbReference type="EMBL" id="FQUU01000004">
    <property type="protein sequence ID" value="SHE89818.1"/>
    <property type="molecule type" value="Genomic_DNA"/>
</dbReference>
<keyword evidence="1" id="KW-0732">Signal</keyword>
<feature type="chain" id="PRO_5013245706" description="DUF4403 family protein" evidence="1">
    <location>
        <begin position="19"/>
        <end position="466"/>
    </location>
</feature>
<protein>
    <recommendedName>
        <fullName evidence="4">DUF4403 family protein</fullName>
    </recommendedName>
</protein>
<proteinExistence type="predicted"/>